<proteinExistence type="predicted"/>
<accession>A0A4Q7P708</accession>
<dbReference type="RefSeq" id="WP_165389787.1">
    <property type="nucleotide sequence ID" value="NZ_SGXG01000001.1"/>
</dbReference>
<dbReference type="EMBL" id="SGXG01000001">
    <property type="protein sequence ID" value="RZS95260.1"/>
    <property type="molecule type" value="Genomic_DNA"/>
</dbReference>
<evidence type="ECO:0000313" key="1">
    <source>
        <dbReference type="EMBL" id="RZS95260.1"/>
    </source>
</evidence>
<protein>
    <submittedName>
        <fullName evidence="1">Uncharacterized protein</fullName>
    </submittedName>
</protein>
<gene>
    <name evidence="1" type="ORF">BC751_0779</name>
</gene>
<evidence type="ECO:0000313" key="2">
    <source>
        <dbReference type="Proteomes" id="UP000292209"/>
    </source>
</evidence>
<name>A0A4Q7P708_9BACT</name>
<dbReference type="Proteomes" id="UP000292209">
    <property type="component" value="Unassembled WGS sequence"/>
</dbReference>
<organism evidence="1 2">
    <name type="scientific">Cecembia calidifontis</name>
    <dbReference type="NCBI Taxonomy" id="1187080"/>
    <lineage>
        <taxon>Bacteria</taxon>
        <taxon>Pseudomonadati</taxon>
        <taxon>Bacteroidota</taxon>
        <taxon>Cytophagia</taxon>
        <taxon>Cytophagales</taxon>
        <taxon>Cyclobacteriaceae</taxon>
        <taxon>Cecembia</taxon>
    </lineage>
</organism>
<comment type="caution">
    <text evidence="1">The sequence shown here is derived from an EMBL/GenBank/DDBJ whole genome shotgun (WGS) entry which is preliminary data.</text>
</comment>
<sequence>MNKLGKDLIFQENAYLKSYSPLFVFCLPEVRTVFEDPKGRLIALKEFIPDFSLN</sequence>
<dbReference type="AlphaFoldDB" id="A0A4Q7P708"/>
<reference evidence="1 2" key="1">
    <citation type="submission" date="2019-02" db="EMBL/GenBank/DDBJ databases">
        <title>Genomic Encyclopedia of Archaeal and Bacterial Type Strains, Phase II (KMG-II): from individual species to whole genera.</title>
        <authorList>
            <person name="Goeker M."/>
        </authorList>
    </citation>
    <scope>NUCLEOTIDE SEQUENCE [LARGE SCALE GENOMIC DNA]</scope>
    <source>
        <strain evidence="1 2">DSM 21411</strain>
    </source>
</reference>
<keyword evidence="2" id="KW-1185">Reference proteome</keyword>